<name>A0A7C4W0T9_9BACT</name>
<evidence type="ECO:0000256" key="2">
    <source>
        <dbReference type="ARBA" id="ARBA00022741"/>
    </source>
</evidence>
<feature type="active site" description="Proton acceptor" evidence="8">
    <location>
        <position position="63"/>
    </location>
</feature>
<comment type="cofactor">
    <cofactor evidence="8">
        <name>a divalent metal cation</name>
        <dbReference type="ChEBI" id="CHEBI:60240"/>
    </cofactor>
</comment>
<dbReference type="PANTHER" id="PTHR20275:SF0">
    <property type="entry name" value="NAD KINASE"/>
    <property type="match status" value="1"/>
</dbReference>
<evidence type="ECO:0000256" key="4">
    <source>
        <dbReference type="ARBA" id="ARBA00022840"/>
    </source>
</evidence>
<dbReference type="EMBL" id="DSUH01000247">
    <property type="protein sequence ID" value="HGU33318.1"/>
    <property type="molecule type" value="Genomic_DNA"/>
</dbReference>
<dbReference type="InterPro" id="IPR002504">
    <property type="entry name" value="NADK"/>
</dbReference>
<comment type="catalytic activity">
    <reaction evidence="7 8">
        <text>NAD(+) + ATP = ADP + NADP(+) + H(+)</text>
        <dbReference type="Rhea" id="RHEA:18629"/>
        <dbReference type="ChEBI" id="CHEBI:15378"/>
        <dbReference type="ChEBI" id="CHEBI:30616"/>
        <dbReference type="ChEBI" id="CHEBI:57540"/>
        <dbReference type="ChEBI" id="CHEBI:58349"/>
        <dbReference type="ChEBI" id="CHEBI:456216"/>
        <dbReference type="EC" id="2.7.1.23"/>
    </reaction>
</comment>
<dbReference type="GO" id="GO:0003951">
    <property type="term" value="F:NAD+ kinase activity"/>
    <property type="evidence" value="ECO:0007669"/>
    <property type="project" value="UniProtKB-UniRule"/>
</dbReference>
<feature type="binding site" evidence="8">
    <location>
        <position position="165"/>
    </location>
    <ligand>
        <name>NAD(+)</name>
        <dbReference type="ChEBI" id="CHEBI:57540"/>
    </ligand>
</feature>
<keyword evidence="1 8" id="KW-0808">Transferase</keyword>
<feature type="binding site" evidence="8">
    <location>
        <position position="237"/>
    </location>
    <ligand>
        <name>NAD(+)</name>
        <dbReference type="ChEBI" id="CHEBI:57540"/>
    </ligand>
</feature>
<dbReference type="Gene3D" id="2.60.200.30">
    <property type="entry name" value="Probable inorganic polyphosphate/atp-NAD kinase, domain 2"/>
    <property type="match status" value="1"/>
</dbReference>
<gene>
    <name evidence="8" type="primary">nadK</name>
    <name evidence="9" type="ORF">ENS29_10740</name>
</gene>
<dbReference type="InterPro" id="IPR017438">
    <property type="entry name" value="ATP-NAD_kinase_N"/>
</dbReference>
<sequence length="281" mass="31065">MQTMAIVIKNDPNAMRLGKQLAAWLADRDIRVLIRTNWGSGTAETEQDRAPEGLDAVFVLGGDGTFLSAVRWIGSQDVPILGVKFGELGFLAEISEEMIFQIAERIVTGRFLTRNRMRLDVTIFRKDTEDIQQTVLNDVVVTKGALARLASIWTSINGKYLTTYKADGLIVSTPTGSTAYSLAAGGPIVHPDVPGILLSPICPFTLTIRPLIVPDTVTIEIRLEKKARDIMVTFDGQAGLELSEDDRLVVRKSRHPVRMIAVPDQDYFDLVKTKLRWSGGR</sequence>
<dbReference type="HAMAP" id="MF_00361">
    <property type="entry name" value="NAD_kinase"/>
    <property type="match status" value="1"/>
</dbReference>
<feature type="binding site" evidence="8">
    <location>
        <begin position="63"/>
        <end position="64"/>
    </location>
    <ligand>
        <name>NAD(+)</name>
        <dbReference type="ChEBI" id="CHEBI:57540"/>
    </ligand>
</feature>
<protein>
    <recommendedName>
        <fullName evidence="8">NAD kinase</fullName>
        <ecNumber evidence="8">2.7.1.23</ecNumber>
    </recommendedName>
    <alternativeName>
        <fullName evidence="8">ATP-dependent NAD kinase</fullName>
    </alternativeName>
</protein>
<dbReference type="GO" id="GO:0005524">
    <property type="term" value="F:ATP binding"/>
    <property type="evidence" value="ECO:0007669"/>
    <property type="project" value="UniProtKB-KW"/>
</dbReference>
<keyword evidence="6 8" id="KW-0520">NAD</keyword>
<evidence type="ECO:0000313" key="9">
    <source>
        <dbReference type="EMBL" id="HGU33318.1"/>
    </source>
</evidence>
<comment type="subcellular location">
    <subcellularLocation>
        <location evidence="8">Cytoplasm</location>
    </subcellularLocation>
</comment>
<reference evidence="9" key="1">
    <citation type="journal article" date="2020" name="mSystems">
        <title>Genome- and Community-Level Interaction Insights into Carbon Utilization and Element Cycling Functions of Hydrothermarchaeota in Hydrothermal Sediment.</title>
        <authorList>
            <person name="Zhou Z."/>
            <person name="Liu Y."/>
            <person name="Xu W."/>
            <person name="Pan J."/>
            <person name="Luo Z.H."/>
            <person name="Li M."/>
        </authorList>
    </citation>
    <scope>NUCLEOTIDE SEQUENCE [LARGE SCALE GENOMIC DNA]</scope>
    <source>
        <strain evidence="9">SpSt-477</strain>
    </source>
</reference>
<dbReference type="GO" id="GO:0046872">
    <property type="term" value="F:metal ion binding"/>
    <property type="evidence" value="ECO:0007669"/>
    <property type="project" value="UniProtKB-UniRule"/>
</dbReference>
<dbReference type="Gene3D" id="3.40.50.10330">
    <property type="entry name" value="Probable inorganic polyphosphate/atp-NAD kinase, domain 1"/>
    <property type="match status" value="1"/>
</dbReference>
<dbReference type="EC" id="2.7.1.23" evidence="8"/>
<evidence type="ECO:0000256" key="6">
    <source>
        <dbReference type="ARBA" id="ARBA00023027"/>
    </source>
</evidence>
<keyword evidence="8" id="KW-0963">Cytoplasm</keyword>
<organism evidence="9">
    <name type="scientific">Desulfatirhabdium butyrativorans</name>
    <dbReference type="NCBI Taxonomy" id="340467"/>
    <lineage>
        <taxon>Bacteria</taxon>
        <taxon>Pseudomonadati</taxon>
        <taxon>Thermodesulfobacteriota</taxon>
        <taxon>Desulfobacteria</taxon>
        <taxon>Desulfobacterales</taxon>
        <taxon>Desulfatirhabdiaceae</taxon>
        <taxon>Desulfatirhabdium</taxon>
    </lineage>
</organism>
<evidence type="ECO:0000256" key="8">
    <source>
        <dbReference type="HAMAP-Rule" id="MF_00361"/>
    </source>
</evidence>
<dbReference type="GO" id="GO:0019674">
    <property type="term" value="P:NAD+ metabolic process"/>
    <property type="evidence" value="ECO:0007669"/>
    <property type="project" value="InterPro"/>
</dbReference>
<evidence type="ECO:0000256" key="1">
    <source>
        <dbReference type="ARBA" id="ARBA00022679"/>
    </source>
</evidence>
<evidence type="ECO:0000256" key="7">
    <source>
        <dbReference type="ARBA" id="ARBA00047925"/>
    </source>
</evidence>
<keyword evidence="3 8" id="KW-0418">Kinase</keyword>
<dbReference type="AlphaFoldDB" id="A0A7C4W0T9"/>
<keyword evidence="5 8" id="KW-0521">NADP</keyword>
<feature type="binding site" evidence="8">
    <location>
        <position position="148"/>
    </location>
    <ligand>
        <name>NAD(+)</name>
        <dbReference type="ChEBI" id="CHEBI:57540"/>
    </ligand>
</feature>
<dbReference type="SUPFAM" id="SSF111331">
    <property type="entry name" value="NAD kinase/diacylglycerol kinase-like"/>
    <property type="match status" value="1"/>
</dbReference>
<evidence type="ECO:0000256" key="3">
    <source>
        <dbReference type="ARBA" id="ARBA00022777"/>
    </source>
</evidence>
<proteinExistence type="inferred from homology"/>
<dbReference type="Pfam" id="PF20143">
    <property type="entry name" value="NAD_kinase_C"/>
    <property type="match status" value="1"/>
</dbReference>
<comment type="function">
    <text evidence="8">Involved in the regulation of the intracellular balance of NAD and NADP, and is a key enzyme in the biosynthesis of NADP. Catalyzes specifically the phosphorylation on 2'-hydroxyl of the adenosine moiety of NAD to yield NADP.</text>
</comment>
<keyword evidence="2 8" id="KW-0547">Nucleotide-binding</keyword>
<accession>A0A7C4W0T9</accession>
<feature type="binding site" evidence="8">
    <location>
        <position position="167"/>
    </location>
    <ligand>
        <name>NAD(+)</name>
        <dbReference type="ChEBI" id="CHEBI:57540"/>
    </ligand>
</feature>
<dbReference type="GO" id="GO:0006741">
    <property type="term" value="P:NADP+ biosynthetic process"/>
    <property type="evidence" value="ECO:0007669"/>
    <property type="project" value="UniProtKB-UniRule"/>
</dbReference>
<dbReference type="FunFam" id="2.60.200.30:FF:000009">
    <property type="entry name" value="Poly(P)/ATP NAD kinase"/>
    <property type="match status" value="1"/>
</dbReference>
<dbReference type="GO" id="GO:0005737">
    <property type="term" value="C:cytoplasm"/>
    <property type="evidence" value="ECO:0007669"/>
    <property type="project" value="UniProtKB-SubCell"/>
</dbReference>
<comment type="similarity">
    <text evidence="8">Belongs to the NAD kinase family.</text>
</comment>
<dbReference type="InterPro" id="IPR017437">
    <property type="entry name" value="ATP-NAD_kinase_PpnK-typ_C"/>
</dbReference>
<keyword evidence="4 8" id="KW-0067">ATP-binding</keyword>
<dbReference type="GO" id="GO:0051287">
    <property type="term" value="F:NAD binding"/>
    <property type="evidence" value="ECO:0007669"/>
    <property type="project" value="UniProtKB-ARBA"/>
</dbReference>
<dbReference type="Pfam" id="PF01513">
    <property type="entry name" value="NAD_kinase"/>
    <property type="match status" value="1"/>
</dbReference>
<comment type="caution">
    <text evidence="9">The sequence shown here is derived from an EMBL/GenBank/DDBJ whole genome shotgun (WGS) entry which is preliminary data.</text>
</comment>
<evidence type="ECO:0000256" key="5">
    <source>
        <dbReference type="ARBA" id="ARBA00022857"/>
    </source>
</evidence>
<feature type="binding site" evidence="8">
    <location>
        <begin position="137"/>
        <end position="138"/>
    </location>
    <ligand>
        <name>NAD(+)</name>
        <dbReference type="ChEBI" id="CHEBI:57540"/>
    </ligand>
</feature>
<dbReference type="InterPro" id="IPR016064">
    <property type="entry name" value="NAD/diacylglycerol_kinase_sf"/>
</dbReference>
<dbReference type="PANTHER" id="PTHR20275">
    <property type="entry name" value="NAD KINASE"/>
    <property type="match status" value="1"/>
</dbReference>
<comment type="caution">
    <text evidence="8">Lacks conserved residue(s) required for the propagation of feature annotation.</text>
</comment>